<name>A0A9P8YFG2_9PEZI</name>
<gene>
    <name evidence="1" type="ORF">B0I36DRAFT_15315</name>
</gene>
<evidence type="ECO:0000313" key="2">
    <source>
        <dbReference type="Proteomes" id="UP000756346"/>
    </source>
</evidence>
<dbReference type="RefSeq" id="XP_046018842.1">
    <property type="nucleotide sequence ID" value="XM_046148551.1"/>
</dbReference>
<dbReference type="EMBL" id="JAGTJQ010000001">
    <property type="protein sequence ID" value="KAH7040787.1"/>
    <property type="molecule type" value="Genomic_DNA"/>
</dbReference>
<keyword evidence="2" id="KW-1185">Reference proteome</keyword>
<organism evidence="1 2">
    <name type="scientific">Microdochium trichocladiopsis</name>
    <dbReference type="NCBI Taxonomy" id="1682393"/>
    <lineage>
        <taxon>Eukaryota</taxon>
        <taxon>Fungi</taxon>
        <taxon>Dikarya</taxon>
        <taxon>Ascomycota</taxon>
        <taxon>Pezizomycotina</taxon>
        <taxon>Sordariomycetes</taxon>
        <taxon>Xylariomycetidae</taxon>
        <taxon>Xylariales</taxon>
        <taxon>Microdochiaceae</taxon>
        <taxon>Microdochium</taxon>
    </lineage>
</organism>
<dbReference type="Proteomes" id="UP000756346">
    <property type="component" value="Unassembled WGS sequence"/>
</dbReference>
<proteinExistence type="predicted"/>
<sequence length="178" mass="20149">MLTLHENTTTDLLCCGSARFGQNRKNVVILAVLFDDARFWAGLVPKFERSNAAECPWPVVKRLQYDTSQLEFVVPHVIKIIFVIIIKVVDSFAQISSPYMPAKNRQQECTRKSCLDSSKCPEKSLKIQPVEDECAEPAAFEGRCLDLLRFQDPRNSMSPQQISGQARPMFKRMPALTA</sequence>
<dbReference type="AlphaFoldDB" id="A0A9P8YFG2"/>
<evidence type="ECO:0000313" key="1">
    <source>
        <dbReference type="EMBL" id="KAH7040787.1"/>
    </source>
</evidence>
<comment type="caution">
    <text evidence="1">The sequence shown here is derived from an EMBL/GenBank/DDBJ whole genome shotgun (WGS) entry which is preliminary data.</text>
</comment>
<dbReference type="GeneID" id="70178097"/>
<accession>A0A9P8YFG2</accession>
<protein>
    <submittedName>
        <fullName evidence="1">Uncharacterized protein</fullName>
    </submittedName>
</protein>
<reference evidence="1" key="1">
    <citation type="journal article" date="2021" name="Nat. Commun.">
        <title>Genetic determinants of endophytism in the Arabidopsis root mycobiome.</title>
        <authorList>
            <person name="Mesny F."/>
            <person name="Miyauchi S."/>
            <person name="Thiergart T."/>
            <person name="Pickel B."/>
            <person name="Atanasova L."/>
            <person name="Karlsson M."/>
            <person name="Huettel B."/>
            <person name="Barry K.W."/>
            <person name="Haridas S."/>
            <person name="Chen C."/>
            <person name="Bauer D."/>
            <person name="Andreopoulos W."/>
            <person name="Pangilinan J."/>
            <person name="LaButti K."/>
            <person name="Riley R."/>
            <person name="Lipzen A."/>
            <person name="Clum A."/>
            <person name="Drula E."/>
            <person name="Henrissat B."/>
            <person name="Kohler A."/>
            <person name="Grigoriev I.V."/>
            <person name="Martin F.M."/>
            <person name="Hacquard S."/>
        </authorList>
    </citation>
    <scope>NUCLEOTIDE SEQUENCE</scope>
    <source>
        <strain evidence="1">MPI-CAGE-CH-0230</strain>
    </source>
</reference>